<dbReference type="InterPro" id="IPR011006">
    <property type="entry name" value="CheY-like_superfamily"/>
</dbReference>
<dbReference type="OrthoDB" id="673128at2"/>
<dbReference type="SMART" id="SM00448">
    <property type="entry name" value="REC"/>
    <property type="match status" value="1"/>
</dbReference>
<proteinExistence type="predicted"/>
<dbReference type="PROSITE" id="PS50110">
    <property type="entry name" value="RESPONSE_REGULATORY"/>
    <property type="match status" value="1"/>
</dbReference>
<dbReference type="Pfam" id="PF00072">
    <property type="entry name" value="Response_reg"/>
    <property type="match status" value="1"/>
</dbReference>
<accession>A0A2T6AID1</accession>
<comment type="caution">
    <text evidence="3">The sequence shown here is derived from an EMBL/GenBank/DDBJ whole genome shotgun (WGS) entry which is preliminary data.</text>
</comment>
<dbReference type="Proteomes" id="UP000244174">
    <property type="component" value="Unassembled WGS sequence"/>
</dbReference>
<organism evidence="3 4">
    <name type="scientific">Christiangramia gaetbulicola</name>
    <dbReference type="NCBI Taxonomy" id="703340"/>
    <lineage>
        <taxon>Bacteria</taxon>
        <taxon>Pseudomonadati</taxon>
        <taxon>Bacteroidota</taxon>
        <taxon>Flavobacteriia</taxon>
        <taxon>Flavobacteriales</taxon>
        <taxon>Flavobacteriaceae</taxon>
        <taxon>Christiangramia</taxon>
    </lineage>
</organism>
<dbReference type="EMBL" id="QBKQ01000002">
    <property type="protein sequence ID" value="PTX43566.1"/>
    <property type="molecule type" value="Genomic_DNA"/>
</dbReference>
<evidence type="ECO:0000256" key="1">
    <source>
        <dbReference type="PROSITE-ProRule" id="PRU00169"/>
    </source>
</evidence>
<dbReference type="GO" id="GO:0000160">
    <property type="term" value="P:phosphorelay signal transduction system"/>
    <property type="evidence" value="ECO:0007669"/>
    <property type="project" value="InterPro"/>
</dbReference>
<dbReference type="PANTHER" id="PTHR44520">
    <property type="entry name" value="RESPONSE REGULATOR RCP1-RELATED"/>
    <property type="match status" value="1"/>
</dbReference>
<dbReference type="RefSeq" id="WP_108171983.1">
    <property type="nucleotide sequence ID" value="NZ_QBKQ01000002.1"/>
</dbReference>
<protein>
    <submittedName>
        <fullName evidence="3">Response regulator receiver domain-containing protein</fullName>
    </submittedName>
</protein>
<keyword evidence="4" id="KW-1185">Reference proteome</keyword>
<dbReference type="SUPFAM" id="SSF52172">
    <property type="entry name" value="CheY-like"/>
    <property type="match status" value="1"/>
</dbReference>
<evidence type="ECO:0000313" key="4">
    <source>
        <dbReference type="Proteomes" id="UP000244174"/>
    </source>
</evidence>
<dbReference type="InterPro" id="IPR001789">
    <property type="entry name" value="Sig_transdc_resp-reg_receiver"/>
</dbReference>
<reference evidence="3 4" key="1">
    <citation type="submission" date="2018-04" db="EMBL/GenBank/DDBJ databases">
        <title>Genomic Encyclopedia of Archaeal and Bacterial Type Strains, Phase II (KMG-II): from individual species to whole genera.</title>
        <authorList>
            <person name="Goeker M."/>
        </authorList>
    </citation>
    <scope>NUCLEOTIDE SEQUENCE [LARGE SCALE GENOMIC DNA]</scope>
    <source>
        <strain evidence="3 4">DSM 23082</strain>
    </source>
</reference>
<dbReference type="Gene3D" id="3.40.50.2300">
    <property type="match status" value="1"/>
</dbReference>
<dbReference type="AlphaFoldDB" id="A0A2T6AID1"/>
<dbReference type="InterPro" id="IPR052893">
    <property type="entry name" value="TCS_response_regulator"/>
</dbReference>
<keyword evidence="1" id="KW-0597">Phosphoprotein</keyword>
<name>A0A2T6AID1_9FLAO</name>
<evidence type="ECO:0000313" key="3">
    <source>
        <dbReference type="EMBL" id="PTX43566.1"/>
    </source>
</evidence>
<feature type="domain" description="Response regulatory" evidence="2">
    <location>
        <begin position="6"/>
        <end position="131"/>
    </location>
</feature>
<sequence>MKKIDLACLIEDDPIHAFLSKKYLDMSGMIENLLILSNGQEAFEKLKALLYSGEKLPELILLDINMPVWDGWQFLDEFLKLPVQSKITIYILSSSIHEEDRRRAREYNKISDFIVKPITLDTLIPLLKSVS</sequence>
<gene>
    <name evidence="3" type="ORF">C8P64_2094</name>
</gene>
<evidence type="ECO:0000259" key="2">
    <source>
        <dbReference type="PROSITE" id="PS50110"/>
    </source>
</evidence>
<feature type="modified residue" description="4-aspartylphosphate" evidence="1">
    <location>
        <position position="63"/>
    </location>
</feature>
<dbReference type="PANTHER" id="PTHR44520:SF2">
    <property type="entry name" value="RESPONSE REGULATOR RCP1"/>
    <property type="match status" value="1"/>
</dbReference>